<feature type="domain" description="Large ribosomal subunit protein uL2 RNA-binding" evidence="7">
    <location>
        <begin position="42"/>
        <end position="118"/>
    </location>
</feature>
<evidence type="ECO:0000259" key="7">
    <source>
        <dbReference type="SMART" id="SM01383"/>
    </source>
</evidence>
<evidence type="ECO:0000256" key="1">
    <source>
        <dbReference type="ARBA" id="ARBA00005636"/>
    </source>
</evidence>
<proteinExistence type="inferred from homology"/>
<dbReference type="RefSeq" id="YP_009562343.1">
    <property type="nucleotide sequence ID" value="NC_041122.1"/>
</dbReference>
<dbReference type="FunFam" id="4.10.950.10:FF:000001">
    <property type="entry name" value="50S ribosomal protein L2"/>
    <property type="match status" value="1"/>
</dbReference>
<reference evidence="8" key="1">
    <citation type="journal article" date="2019" name="Nord. J. Bot.">
        <title>The complete plastid genome sequence of Trichomanes trollii (Hymenophyllaceae).</title>
        <authorList>
            <person name="Lehtonen S."/>
        </authorList>
    </citation>
    <scope>NUCLEOTIDE SEQUENCE</scope>
</reference>
<name>A0A410YES8_9MONI</name>
<organism evidence="8">
    <name type="scientific">Trichomanes trollii</name>
    <dbReference type="NCBI Taxonomy" id="1481379"/>
    <lineage>
        <taxon>Eukaryota</taxon>
        <taxon>Viridiplantae</taxon>
        <taxon>Streptophyta</taxon>
        <taxon>Embryophyta</taxon>
        <taxon>Tracheophyta</taxon>
        <taxon>Polypodiopsida</taxon>
        <taxon>Polypodiidae</taxon>
        <taxon>Hymenophyllales</taxon>
        <taxon>Hymenophyllaceae</taxon>
        <taxon>Trichomanoideae</taxon>
        <taxon>Trichomanes</taxon>
    </lineage>
</organism>
<comment type="similarity">
    <text evidence="1 4">Belongs to the universal ribosomal protein uL2 family.</text>
</comment>
<feature type="domain" description="Large ribosomal subunit protein uL2 C-terminal" evidence="6">
    <location>
        <begin position="124"/>
        <end position="254"/>
    </location>
</feature>
<dbReference type="Gene3D" id="2.40.50.140">
    <property type="entry name" value="Nucleic acid-binding proteins"/>
    <property type="match status" value="1"/>
</dbReference>
<comment type="subunit">
    <text evidence="4">Part of the 50S ribosomal subunit.</text>
</comment>
<evidence type="ECO:0000259" key="6">
    <source>
        <dbReference type="SMART" id="SM01382"/>
    </source>
</evidence>
<dbReference type="PANTHER" id="PTHR13691:SF5">
    <property type="entry name" value="LARGE RIBOSOMAL SUBUNIT PROTEIN UL2M"/>
    <property type="match status" value="1"/>
</dbReference>
<keyword evidence="2 4" id="KW-0689">Ribosomal protein</keyword>
<dbReference type="Gene3D" id="4.10.950.10">
    <property type="entry name" value="Ribosomal protein L2, domain 3"/>
    <property type="match status" value="1"/>
</dbReference>
<dbReference type="AlphaFoldDB" id="A0A410YES8"/>
<evidence type="ECO:0000313" key="8">
    <source>
        <dbReference type="EMBL" id="QAV57700.1"/>
    </source>
</evidence>
<protein>
    <recommendedName>
        <fullName evidence="4">Large ribosomal subunit protein uL2c</fullName>
    </recommendedName>
</protein>
<evidence type="ECO:0000256" key="4">
    <source>
        <dbReference type="HAMAP-Rule" id="MF_01320"/>
    </source>
</evidence>
<keyword evidence="8" id="KW-0150">Chloroplast</keyword>
<dbReference type="PANTHER" id="PTHR13691">
    <property type="entry name" value="RIBOSOMAL PROTEIN L2"/>
    <property type="match status" value="1"/>
</dbReference>
<gene>
    <name evidence="4 8" type="primary">rpl2</name>
</gene>
<dbReference type="GO" id="GO:0016740">
    <property type="term" value="F:transferase activity"/>
    <property type="evidence" value="ECO:0007669"/>
    <property type="project" value="InterPro"/>
</dbReference>
<dbReference type="GO" id="GO:0003735">
    <property type="term" value="F:structural constituent of ribosome"/>
    <property type="evidence" value="ECO:0007669"/>
    <property type="project" value="InterPro"/>
</dbReference>
<dbReference type="InterPro" id="IPR005880">
    <property type="entry name" value="Ribosomal_uL2_bac/org-type"/>
</dbReference>
<dbReference type="InterPro" id="IPR022669">
    <property type="entry name" value="Ribosomal_uL2_C"/>
</dbReference>
<dbReference type="SUPFAM" id="SSF50104">
    <property type="entry name" value="Translation proteins SH3-like domain"/>
    <property type="match status" value="1"/>
</dbReference>
<dbReference type="HAMAP" id="MF_01320_B">
    <property type="entry name" value="Ribosomal_uL2_B"/>
    <property type="match status" value="1"/>
</dbReference>
<dbReference type="GO" id="GO:0032543">
    <property type="term" value="P:mitochondrial translation"/>
    <property type="evidence" value="ECO:0007669"/>
    <property type="project" value="TreeGrafter"/>
</dbReference>
<dbReference type="GO" id="GO:0019843">
    <property type="term" value="F:rRNA binding"/>
    <property type="evidence" value="ECO:0007669"/>
    <property type="project" value="UniProtKB-UniRule"/>
</dbReference>
<evidence type="ECO:0000256" key="5">
    <source>
        <dbReference type="SAM" id="MobiDB-lite"/>
    </source>
</evidence>
<evidence type="ECO:0000256" key="3">
    <source>
        <dbReference type="ARBA" id="ARBA00023274"/>
    </source>
</evidence>
<dbReference type="SMART" id="SM01382">
    <property type="entry name" value="Ribosomal_L2_C"/>
    <property type="match status" value="1"/>
</dbReference>
<evidence type="ECO:0000256" key="2">
    <source>
        <dbReference type="ARBA" id="ARBA00022980"/>
    </source>
</evidence>
<feature type="region of interest" description="Disordered" evidence="5">
    <location>
        <begin position="223"/>
        <end position="254"/>
    </location>
</feature>
<dbReference type="InterPro" id="IPR014726">
    <property type="entry name" value="Ribosomal_uL2_dom3"/>
</dbReference>
<dbReference type="InterPro" id="IPR008991">
    <property type="entry name" value="Translation_prot_SH3-like_sf"/>
</dbReference>
<dbReference type="FunFam" id="2.30.30.30:FF:000001">
    <property type="entry name" value="50S ribosomal protein L2"/>
    <property type="match status" value="1"/>
</dbReference>
<dbReference type="InterPro" id="IPR002171">
    <property type="entry name" value="Ribosomal_uL2"/>
</dbReference>
<dbReference type="PIRSF" id="PIRSF002158">
    <property type="entry name" value="Ribosomal_L2"/>
    <property type="match status" value="1"/>
</dbReference>
<dbReference type="Pfam" id="PF03947">
    <property type="entry name" value="Ribosomal_L2_C"/>
    <property type="match status" value="1"/>
</dbReference>
<dbReference type="Gene3D" id="2.30.30.30">
    <property type="match status" value="1"/>
</dbReference>
<dbReference type="SMART" id="SM01383">
    <property type="entry name" value="Ribosomal_L2"/>
    <property type="match status" value="1"/>
</dbReference>
<dbReference type="EMBL" id="MH348274">
    <property type="protein sequence ID" value="QAV57700.1"/>
    <property type="molecule type" value="Genomic_DNA"/>
</dbReference>
<keyword evidence="8" id="KW-0934">Plastid</keyword>
<dbReference type="GeneID" id="39334030"/>
<dbReference type="InterPro" id="IPR014722">
    <property type="entry name" value="Rib_uL2_dom2"/>
</dbReference>
<dbReference type="InterPro" id="IPR022666">
    <property type="entry name" value="Ribosomal_uL2_RNA-bd_dom"/>
</dbReference>
<dbReference type="InterPro" id="IPR012340">
    <property type="entry name" value="NA-bd_OB-fold"/>
</dbReference>
<dbReference type="Pfam" id="PF00181">
    <property type="entry name" value="Ribosomal_L2_N"/>
    <property type="match status" value="1"/>
</dbReference>
<dbReference type="InterPro" id="IPR022671">
    <property type="entry name" value="Ribosomal_uL2_CS"/>
</dbReference>
<sequence>MIFRLYKAYTPGTRNRSISDFEGLTRYKPTKKLTYGRNSKNGRNNRGIITSRHKGGGHKRLYRKIDFRRNKIDISGRIASIEYDPNRNAYICLINYVDGEKRYILHTRGISVGNIVIYSSKASISIGNALPLSTNIPLGTIIHNIEIIPGRGGQLARAAGTTAKVIAKEGRLATSRLPSGEVRSISQNCIATVGRVGNVDTNNRYLGKAGSKRWLGKRPRVRGAAMNPVDHPHGGGEGRTPIGRKRPSTPWGYTAFGRKSRKYKRYSNSFIIRRRKTK</sequence>
<keyword evidence="3 4" id="KW-0687">Ribonucleoprotein</keyword>
<geneLocation type="chloroplast" evidence="8"/>
<dbReference type="GO" id="GO:0009507">
    <property type="term" value="C:chloroplast"/>
    <property type="evidence" value="ECO:0007669"/>
    <property type="project" value="UniProtKB-SubCell"/>
</dbReference>
<accession>A0A410YES8</accession>
<dbReference type="SUPFAM" id="SSF50249">
    <property type="entry name" value="Nucleic acid-binding proteins"/>
    <property type="match status" value="1"/>
</dbReference>
<comment type="subcellular location">
    <subcellularLocation>
        <location evidence="4">Plastid</location>
        <location evidence="4">Chloroplast</location>
    </subcellularLocation>
</comment>
<dbReference type="PROSITE" id="PS00467">
    <property type="entry name" value="RIBOSOMAL_L2"/>
    <property type="match status" value="1"/>
</dbReference>
<dbReference type="NCBIfam" id="TIGR01171">
    <property type="entry name" value="rplB_bact"/>
    <property type="match status" value="1"/>
</dbReference>
<dbReference type="GO" id="GO:0005762">
    <property type="term" value="C:mitochondrial large ribosomal subunit"/>
    <property type="evidence" value="ECO:0007669"/>
    <property type="project" value="TreeGrafter"/>
</dbReference>